<evidence type="ECO:0000256" key="1">
    <source>
        <dbReference type="ARBA" id="ARBA00000085"/>
    </source>
</evidence>
<keyword evidence="12" id="KW-0902">Two-component regulatory system</keyword>
<dbReference type="InterPro" id="IPR036061">
    <property type="entry name" value="CheW-like_dom_sf"/>
</dbReference>
<dbReference type="RefSeq" id="WP_236328888.1">
    <property type="nucleotide sequence ID" value="NZ_CAKMMG010000001.1"/>
</dbReference>
<evidence type="ECO:0000256" key="7">
    <source>
        <dbReference type="ARBA" id="ARBA00022553"/>
    </source>
</evidence>
<keyword evidence="7 14" id="KW-0597">Phosphoprotein</keyword>
<keyword evidence="9" id="KW-0547">Nucleotide-binding</keyword>
<dbReference type="InterPro" id="IPR036890">
    <property type="entry name" value="HATPase_C_sf"/>
</dbReference>
<dbReference type="Pfam" id="PF02895">
    <property type="entry name" value="H-kinase_dim"/>
    <property type="match status" value="1"/>
</dbReference>
<comment type="subcellular location">
    <subcellularLocation>
        <location evidence="2">Cytoplasm</location>
    </subcellularLocation>
</comment>
<comment type="function">
    <text evidence="13">Involved in the transmission of sensory signals from the chemoreceptors to the flagellar motors. CheA is autophosphorylated; it can transfer its phosphate group to either CheB or CheY.</text>
</comment>
<keyword evidence="8 18" id="KW-0808">Transferase</keyword>
<evidence type="ECO:0000259" key="16">
    <source>
        <dbReference type="PROSITE" id="PS50851"/>
    </source>
</evidence>
<evidence type="ECO:0000259" key="15">
    <source>
        <dbReference type="PROSITE" id="PS50109"/>
    </source>
</evidence>
<dbReference type="InterPro" id="IPR004105">
    <property type="entry name" value="CheA-like_dim"/>
</dbReference>
<dbReference type="Gene3D" id="2.30.30.40">
    <property type="entry name" value="SH3 Domains"/>
    <property type="match status" value="1"/>
</dbReference>
<dbReference type="SMART" id="SM00387">
    <property type="entry name" value="HATPase_c"/>
    <property type="match status" value="1"/>
</dbReference>
<evidence type="ECO:0000256" key="5">
    <source>
        <dbReference type="ARBA" id="ARBA00022490"/>
    </source>
</evidence>
<dbReference type="Gene3D" id="1.20.120.160">
    <property type="entry name" value="HPT domain"/>
    <property type="match status" value="1"/>
</dbReference>
<dbReference type="Pfam" id="PF07194">
    <property type="entry name" value="P2"/>
    <property type="match status" value="1"/>
</dbReference>
<evidence type="ECO:0000256" key="12">
    <source>
        <dbReference type="ARBA" id="ARBA00023012"/>
    </source>
</evidence>
<protein>
    <recommendedName>
        <fullName evidence="4">Chemotaxis protein CheA</fullName>
        <ecNumber evidence="3">2.7.13.3</ecNumber>
    </recommendedName>
</protein>
<evidence type="ECO:0000256" key="8">
    <source>
        <dbReference type="ARBA" id="ARBA00022679"/>
    </source>
</evidence>
<dbReference type="Gene3D" id="1.10.287.560">
    <property type="entry name" value="Histidine kinase CheA-like, homodimeric domain"/>
    <property type="match status" value="1"/>
</dbReference>
<dbReference type="Pfam" id="PF02518">
    <property type="entry name" value="HATPase_c"/>
    <property type="match status" value="1"/>
</dbReference>
<feature type="domain" description="CheW-like" evidence="16">
    <location>
        <begin position="564"/>
        <end position="702"/>
    </location>
</feature>
<dbReference type="InterPro" id="IPR010808">
    <property type="entry name" value="CheA_P2-bd"/>
</dbReference>
<feature type="modified residue" description="Phosphohistidine" evidence="14">
    <location>
        <position position="51"/>
    </location>
</feature>
<dbReference type="InterPro" id="IPR005467">
    <property type="entry name" value="His_kinase_dom"/>
</dbReference>
<dbReference type="InterPro" id="IPR035891">
    <property type="entry name" value="CheY-binding_CheA"/>
</dbReference>
<reference evidence="18" key="1">
    <citation type="submission" date="2022-01" db="EMBL/GenBank/DDBJ databases">
        <authorList>
            <person name="Criscuolo A."/>
        </authorList>
    </citation>
    <scope>NUCLEOTIDE SEQUENCE</scope>
    <source>
        <strain evidence="18">CIP111892</strain>
    </source>
</reference>
<dbReference type="SMART" id="SM01231">
    <property type="entry name" value="H-kinase_dim"/>
    <property type="match status" value="1"/>
</dbReference>
<evidence type="ECO:0000256" key="4">
    <source>
        <dbReference type="ARBA" id="ARBA00021495"/>
    </source>
</evidence>
<dbReference type="CDD" id="cd16916">
    <property type="entry name" value="HATPase_CheA-like"/>
    <property type="match status" value="1"/>
</dbReference>
<dbReference type="EC" id="2.7.13.3" evidence="3"/>
<dbReference type="PRINTS" id="PR00344">
    <property type="entry name" value="BCTRLSENSOR"/>
</dbReference>
<keyword evidence="10" id="KW-0418">Kinase</keyword>
<comment type="caution">
    <text evidence="18">The sequence shown here is derived from an EMBL/GenBank/DDBJ whole genome shotgun (WGS) entry which is preliminary data.</text>
</comment>
<evidence type="ECO:0000313" key="19">
    <source>
        <dbReference type="Proteomes" id="UP000838324"/>
    </source>
</evidence>
<dbReference type="EMBL" id="CAKMMG010000001">
    <property type="protein sequence ID" value="CAH1190597.1"/>
    <property type="molecule type" value="Genomic_DNA"/>
</dbReference>
<dbReference type="PANTHER" id="PTHR43395:SF10">
    <property type="entry name" value="CHEMOTAXIS PROTEIN CHEA"/>
    <property type="match status" value="1"/>
</dbReference>
<name>A0ABN8FVL1_9BACL</name>
<keyword evidence="6" id="KW-0145">Chemotaxis</keyword>
<dbReference type="Pfam" id="PF01584">
    <property type="entry name" value="CheW"/>
    <property type="match status" value="1"/>
</dbReference>
<keyword evidence="19" id="KW-1185">Reference proteome</keyword>
<dbReference type="InterPro" id="IPR004358">
    <property type="entry name" value="Sig_transdc_His_kin-like_C"/>
</dbReference>
<dbReference type="SMART" id="SM00260">
    <property type="entry name" value="CheW"/>
    <property type="match status" value="1"/>
</dbReference>
<keyword evidence="5" id="KW-0963">Cytoplasm</keyword>
<dbReference type="PROSITE" id="PS50851">
    <property type="entry name" value="CHEW"/>
    <property type="match status" value="1"/>
</dbReference>
<organism evidence="18 19">
    <name type="scientific">Paenibacillus auburnensis</name>
    <dbReference type="NCBI Taxonomy" id="2905649"/>
    <lineage>
        <taxon>Bacteria</taxon>
        <taxon>Bacillati</taxon>
        <taxon>Bacillota</taxon>
        <taxon>Bacilli</taxon>
        <taxon>Bacillales</taxon>
        <taxon>Paenibacillaceae</taxon>
        <taxon>Paenibacillus</taxon>
    </lineage>
</organism>
<dbReference type="InterPro" id="IPR008207">
    <property type="entry name" value="Sig_transdc_His_kin_Hpt_dom"/>
</dbReference>
<evidence type="ECO:0000259" key="17">
    <source>
        <dbReference type="PROSITE" id="PS50894"/>
    </source>
</evidence>
<dbReference type="InterPro" id="IPR037006">
    <property type="entry name" value="CheA-like_homodim_sf"/>
</dbReference>
<dbReference type="CDD" id="cd00088">
    <property type="entry name" value="HPT"/>
    <property type="match status" value="1"/>
</dbReference>
<dbReference type="Proteomes" id="UP000838324">
    <property type="component" value="Unassembled WGS sequence"/>
</dbReference>
<evidence type="ECO:0000256" key="14">
    <source>
        <dbReference type="PROSITE-ProRule" id="PRU00110"/>
    </source>
</evidence>
<dbReference type="InterPro" id="IPR036641">
    <property type="entry name" value="HPT_dom_sf"/>
</dbReference>
<dbReference type="PROSITE" id="PS50109">
    <property type="entry name" value="HIS_KIN"/>
    <property type="match status" value="1"/>
</dbReference>
<keyword evidence="11" id="KW-0067">ATP-binding</keyword>
<dbReference type="SUPFAM" id="SSF50341">
    <property type="entry name" value="CheW-like"/>
    <property type="match status" value="1"/>
</dbReference>
<dbReference type="InterPro" id="IPR036097">
    <property type="entry name" value="HisK_dim/P_sf"/>
</dbReference>
<dbReference type="Pfam" id="PF01627">
    <property type="entry name" value="Hpt"/>
    <property type="match status" value="1"/>
</dbReference>
<dbReference type="SUPFAM" id="SSF47226">
    <property type="entry name" value="Histidine-containing phosphotransfer domain, HPT domain"/>
    <property type="match status" value="1"/>
</dbReference>
<dbReference type="SUPFAM" id="SSF47384">
    <property type="entry name" value="Homodimeric domain of signal transducing histidine kinase"/>
    <property type="match status" value="1"/>
</dbReference>
<feature type="domain" description="HPt" evidence="17">
    <location>
        <begin position="3"/>
        <end position="110"/>
    </location>
</feature>
<evidence type="ECO:0000256" key="13">
    <source>
        <dbReference type="ARBA" id="ARBA00035100"/>
    </source>
</evidence>
<dbReference type="InterPro" id="IPR051315">
    <property type="entry name" value="Bact_Chemotaxis_CheA"/>
</dbReference>
<evidence type="ECO:0000256" key="6">
    <source>
        <dbReference type="ARBA" id="ARBA00022500"/>
    </source>
</evidence>
<dbReference type="SUPFAM" id="SSF55052">
    <property type="entry name" value="CheY-binding domain of CheA"/>
    <property type="match status" value="1"/>
</dbReference>
<dbReference type="PANTHER" id="PTHR43395">
    <property type="entry name" value="SENSOR HISTIDINE KINASE CHEA"/>
    <property type="match status" value="1"/>
</dbReference>
<dbReference type="InterPro" id="IPR002545">
    <property type="entry name" value="CheW-lke_dom"/>
</dbReference>
<dbReference type="SUPFAM" id="SSF55874">
    <property type="entry name" value="ATPase domain of HSP90 chaperone/DNA topoisomerase II/histidine kinase"/>
    <property type="match status" value="1"/>
</dbReference>
<evidence type="ECO:0000256" key="9">
    <source>
        <dbReference type="ARBA" id="ARBA00022741"/>
    </source>
</evidence>
<evidence type="ECO:0000256" key="2">
    <source>
        <dbReference type="ARBA" id="ARBA00004496"/>
    </source>
</evidence>
<dbReference type="Gene3D" id="3.30.565.10">
    <property type="entry name" value="Histidine kinase-like ATPase, C-terminal domain"/>
    <property type="match status" value="1"/>
</dbReference>
<dbReference type="GO" id="GO:0004673">
    <property type="term" value="F:protein histidine kinase activity"/>
    <property type="evidence" value="ECO:0007669"/>
    <property type="project" value="UniProtKB-EC"/>
</dbReference>
<gene>
    <name evidence="18" type="primary">cheA_1</name>
    <name evidence="18" type="ORF">PAECIP111892_00262</name>
</gene>
<dbReference type="PROSITE" id="PS50894">
    <property type="entry name" value="HPT"/>
    <property type="match status" value="1"/>
</dbReference>
<dbReference type="SMART" id="SM00073">
    <property type="entry name" value="HPT"/>
    <property type="match status" value="1"/>
</dbReference>
<evidence type="ECO:0000256" key="10">
    <source>
        <dbReference type="ARBA" id="ARBA00022777"/>
    </source>
</evidence>
<evidence type="ECO:0000313" key="18">
    <source>
        <dbReference type="EMBL" id="CAH1190597.1"/>
    </source>
</evidence>
<dbReference type="InterPro" id="IPR003594">
    <property type="entry name" value="HATPase_dom"/>
</dbReference>
<feature type="domain" description="Histidine kinase" evidence="15">
    <location>
        <begin position="358"/>
        <end position="562"/>
    </location>
</feature>
<evidence type="ECO:0000256" key="11">
    <source>
        <dbReference type="ARBA" id="ARBA00022840"/>
    </source>
</evidence>
<accession>A0ABN8FVL1</accession>
<proteinExistence type="predicted"/>
<evidence type="ECO:0000256" key="3">
    <source>
        <dbReference type="ARBA" id="ARBA00012438"/>
    </source>
</evidence>
<comment type="catalytic activity">
    <reaction evidence="1">
        <text>ATP + protein L-histidine = ADP + protein N-phospho-L-histidine.</text>
        <dbReference type="EC" id="2.7.13.3"/>
    </reaction>
</comment>
<sequence length="706" mass="77657">MSGSFPEESLLELFIFETLQSLQQLEDSILASEQQDSLKPEDINLIFRIMHTIKGSAGVMGYTNISALAHAMEDLFFYLRAKPKAPYDCSELSDLILQGIDFTKLETIKIRNGDPADGDASALAEELAAYLQFLKNRSESETAERNTDVAKLQQPDAMSQTTDAGAAGTLCYRAFLRFEETCQLENIRAFTVIHQLDETLDCNFTYHPEDIIENPDSADVIRRDGFVIVLETAVCREVVADFLRNAPYVSVMELEQLQERPSAIQHHTPQMRKSELPLHTKELAARMPDSTLQTAGGKKPKESGHIPPAHQTMISVNVAKMDKLMDLIGELVIAEAMVTQNPDLAAVNGTLDNFSKAARQLRKISAEMQDVVMSLRMVPIAATFHKMGRIVRDMTRKLNKEATLVIVGEETEVDKNIIEHLSDPLMHLVRNALDHGIESPEERLTAGKPRSGTVTLEAKHSGGDVMVMIRDDGKGLHRDKIVRRALENGLLTRDERELSDKEIFKLIFHPGFSTKDSVSEFSGRGVGMDVVVKDLEQVGGTATVDSVPGAGSTVTLRIPLTLAIVDAMNVGVGHSRFSLPTASIVRSFRPNAKDLLLDPHGNEWIMVRGGCYPVLRLHHLSGTVRSTASIEEGILIMVEDEGRSLCLFADELLGQQQVVVKALPDYILNSAGSKHFVGCTLLGDGSISLILDVIRLTSAMNAVAIS</sequence>